<proteinExistence type="predicted"/>
<sequence>MFLPFDIGEIQSALELAYKLIYIGWSDVHDARRNNPYAVSALDVEALRGQLYDMQDAIQRSRAGTGALFAHRHQTPRHLDSIFGNLEETLNDCKTLLESRAQFGTQRGPISNYQWFLLVEDEVNMHRDRIAVLTSKLSLALQSMEVEMHEGQTVMMLELADLLLQRMEAMDSHISRLFRQPPALEPSRALTIPHQLATFLTSIATGRYGRATAIPMADGVQEAIFYLDQATKWHARRQQAQPPAFRWASLLRASWVLQATKESDEYRASVARMTVEEFERQFPRLGMTTRRFFGKLEVVSDPVCRVFEAHAELVASGEVPPLAEQLREVVEEYRTAWERHEEWRPPQQLRGGYHHLGERVASCRLRNSNTSRAGTLDIYRQKPDDDQLTVVSGETLPPTTTVTTQRANRTLGGERLSVSACRIQLWSSTRLSRGSQLPQEFLEPVPPPTPLGIVAPDPPFIPAFSFTQLGDSLDLNPLDAQAAPRRPSWLARASTITSSSSSTATLSTTASSRQPASPKPQKSNKIIQVDKKGTEGCILDQPDPPRMVMFLPDPRGQARIQRPGSLLPPQNPRRRSQPPPPTSPPATRTIPTPPDTRCKKVVLQVNGGASGMSVWETATGEGGWDLGAAGRYHAGSLGKVKRVKKVVVEFGGVDERLRFVEFFGMLRRLYLKDLKNVAFG</sequence>
<dbReference type="AlphaFoldDB" id="A0AAN6ML56"/>
<feature type="region of interest" description="Disordered" evidence="1">
    <location>
        <begin position="437"/>
        <end position="456"/>
    </location>
</feature>
<keyword evidence="3" id="KW-1185">Reference proteome</keyword>
<organism evidence="2 3">
    <name type="scientific">Staphylotrichum tortipilum</name>
    <dbReference type="NCBI Taxonomy" id="2831512"/>
    <lineage>
        <taxon>Eukaryota</taxon>
        <taxon>Fungi</taxon>
        <taxon>Dikarya</taxon>
        <taxon>Ascomycota</taxon>
        <taxon>Pezizomycotina</taxon>
        <taxon>Sordariomycetes</taxon>
        <taxon>Sordariomycetidae</taxon>
        <taxon>Sordariales</taxon>
        <taxon>Chaetomiaceae</taxon>
        <taxon>Staphylotrichum</taxon>
    </lineage>
</organism>
<gene>
    <name evidence="2" type="ORF">C8A05DRAFT_44566</name>
</gene>
<feature type="compositionally biased region" description="Pro residues" evidence="1">
    <location>
        <begin position="444"/>
        <end position="456"/>
    </location>
</feature>
<protein>
    <submittedName>
        <fullName evidence="2">Uncharacterized protein</fullName>
    </submittedName>
</protein>
<reference evidence="2" key="2">
    <citation type="submission" date="2023-05" db="EMBL/GenBank/DDBJ databases">
        <authorList>
            <consortium name="Lawrence Berkeley National Laboratory"/>
            <person name="Steindorff A."/>
            <person name="Hensen N."/>
            <person name="Bonometti L."/>
            <person name="Westerberg I."/>
            <person name="Brannstrom I.O."/>
            <person name="Guillou S."/>
            <person name="Cros-Aarteil S."/>
            <person name="Calhoun S."/>
            <person name="Haridas S."/>
            <person name="Kuo A."/>
            <person name="Mondo S."/>
            <person name="Pangilinan J."/>
            <person name="Riley R."/>
            <person name="Labutti K."/>
            <person name="Andreopoulos B."/>
            <person name="Lipzen A."/>
            <person name="Chen C."/>
            <person name="Yanf M."/>
            <person name="Daum C."/>
            <person name="Ng V."/>
            <person name="Clum A."/>
            <person name="Ohm R."/>
            <person name="Martin F."/>
            <person name="Silar P."/>
            <person name="Natvig D."/>
            <person name="Lalanne C."/>
            <person name="Gautier V."/>
            <person name="Ament-Velasquez S.L."/>
            <person name="Kruys A."/>
            <person name="Hutchinson M.I."/>
            <person name="Powell A.J."/>
            <person name="Barry K."/>
            <person name="Miller A.N."/>
            <person name="Grigoriev I.V."/>
            <person name="Debuchy R."/>
            <person name="Gladieux P."/>
            <person name="Thoren M.H."/>
            <person name="Johannesson H."/>
        </authorList>
    </citation>
    <scope>NUCLEOTIDE SEQUENCE</scope>
    <source>
        <strain evidence="2">CBS 103.79</strain>
    </source>
</reference>
<reference evidence="2" key="1">
    <citation type="journal article" date="2023" name="Mol. Phylogenet. Evol.">
        <title>Genome-scale phylogeny and comparative genomics of the fungal order Sordariales.</title>
        <authorList>
            <person name="Hensen N."/>
            <person name="Bonometti L."/>
            <person name="Westerberg I."/>
            <person name="Brannstrom I.O."/>
            <person name="Guillou S."/>
            <person name="Cros-Aarteil S."/>
            <person name="Calhoun S."/>
            <person name="Haridas S."/>
            <person name="Kuo A."/>
            <person name="Mondo S."/>
            <person name="Pangilinan J."/>
            <person name="Riley R."/>
            <person name="LaButti K."/>
            <person name="Andreopoulos B."/>
            <person name="Lipzen A."/>
            <person name="Chen C."/>
            <person name="Yan M."/>
            <person name="Daum C."/>
            <person name="Ng V."/>
            <person name="Clum A."/>
            <person name="Steindorff A."/>
            <person name="Ohm R.A."/>
            <person name="Martin F."/>
            <person name="Silar P."/>
            <person name="Natvig D.O."/>
            <person name="Lalanne C."/>
            <person name="Gautier V."/>
            <person name="Ament-Velasquez S.L."/>
            <person name="Kruys A."/>
            <person name="Hutchinson M.I."/>
            <person name="Powell A.J."/>
            <person name="Barry K."/>
            <person name="Miller A.N."/>
            <person name="Grigoriev I.V."/>
            <person name="Debuchy R."/>
            <person name="Gladieux P."/>
            <person name="Hiltunen Thoren M."/>
            <person name="Johannesson H."/>
        </authorList>
    </citation>
    <scope>NUCLEOTIDE SEQUENCE</scope>
    <source>
        <strain evidence="2">CBS 103.79</strain>
    </source>
</reference>
<comment type="caution">
    <text evidence="2">The sequence shown here is derived from an EMBL/GenBank/DDBJ whole genome shotgun (WGS) entry which is preliminary data.</text>
</comment>
<evidence type="ECO:0000256" key="1">
    <source>
        <dbReference type="SAM" id="MobiDB-lite"/>
    </source>
</evidence>
<dbReference type="EMBL" id="MU855548">
    <property type="protein sequence ID" value="KAK3901883.1"/>
    <property type="molecule type" value="Genomic_DNA"/>
</dbReference>
<dbReference type="Proteomes" id="UP001303889">
    <property type="component" value="Unassembled WGS sequence"/>
</dbReference>
<feature type="compositionally biased region" description="Low complexity" evidence="1">
    <location>
        <begin position="493"/>
        <end position="512"/>
    </location>
</feature>
<evidence type="ECO:0000313" key="2">
    <source>
        <dbReference type="EMBL" id="KAK3901883.1"/>
    </source>
</evidence>
<accession>A0AAN6ML56</accession>
<name>A0AAN6ML56_9PEZI</name>
<feature type="region of interest" description="Disordered" evidence="1">
    <location>
        <begin position="493"/>
        <end position="595"/>
    </location>
</feature>
<evidence type="ECO:0000313" key="3">
    <source>
        <dbReference type="Proteomes" id="UP001303889"/>
    </source>
</evidence>